<feature type="transmembrane region" description="Helical" evidence="1">
    <location>
        <begin position="83"/>
        <end position="104"/>
    </location>
</feature>
<dbReference type="GO" id="GO:0016020">
    <property type="term" value="C:membrane"/>
    <property type="evidence" value="ECO:0007669"/>
    <property type="project" value="InterPro"/>
</dbReference>
<protein>
    <recommendedName>
        <fullName evidence="2">Copper resistance protein D domain-containing protein</fullName>
    </recommendedName>
</protein>
<comment type="caution">
    <text evidence="3">The sequence shown here is derived from an EMBL/GenBank/DDBJ whole genome shotgun (WGS) entry which is preliminary data.</text>
</comment>
<dbReference type="AlphaFoldDB" id="A0A562ZMH1"/>
<feature type="transmembrane region" description="Helical" evidence="1">
    <location>
        <begin position="124"/>
        <end position="147"/>
    </location>
</feature>
<keyword evidence="1" id="KW-1133">Transmembrane helix</keyword>
<feature type="domain" description="Copper resistance protein D" evidence="2">
    <location>
        <begin position="45"/>
        <end position="146"/>
    </location>
</feature>
<accession>A0A562ZMH1</accession>
<dbReference type="Pfam" id="PF05425">
    <property type="entry name" value="CopD"/>
    <property type="match status" value="1"/>
</dbReference>
<organism evidence="3 4">
    <name type="scientific">Caenimonas sedimenti</name>
    <dbReference type="NCBI Taxonomy" id="2596921"/>
    <lineage>
        <taxon>Bacteria</taxon>
        <taxon>Pseudomonadati</taxon>
        <taxon>Pseudomonadota</taxon>
        <taxon>Betaproteobacteria</taxon>
        <taxon>Burkholderiales</taxon>
        <taxon>Comamonadaceae</taxon>
        <taxon>Caenimonas</taxon>
    </lineage>
</organism>
<evidence type="ECO:0000313" key="3">
    <source>
        <dbReference type="EMBL" id="TWO69770.1"/>
    </source>
</evidence>
<feature type="transmembrane region" description="Helical" evidence="1">
    <location>
        <begin position="50"/>
        <end position="71"/>
    </location>
</feature>
<dbReference type="RefSeq" id="WP_145894483.1">
    <property type="nucleotide sequence ID" value="NZ_VOBQ01000014.1"/>
</dbReference>
<dbReference type="Proteomes" id="UP000318199">
    <property type="component" value="Unassembled WGS sequence"/>
</dbReference>
<gene>
    <name evidence="3" type="ORF">FN976_18295</name>
</gene>
<evidence type="ECO:0000313" key="4">
    <source>
        <dbReference type="Proteomes" id="UP000318199"/>
    </source>
</evidence>
<keyword evidence="4" id="KW-1185">Reference proteome</keyword>
<sequence length="148" mass="16333">MRDLLLFLHLAGAIFWMGGMAFMVLALRPAAHTLLEPPVRLPLMAQVLRRFFAVVIASIAVLLVTGVWLLLQARGARPPMGWHVMSGLGIVMMLIFGHIFFAPYRRLKAAVAAGDWPEGGKRMNQIALLVKVNLGLGWLAIAAVLLWR</sequence>
<dbReference type="InterPro" id="IPR008457">
    <property type="entry name" value="Cu-R_CopD_dom"/>
</dbReference>
<dbReference type="EMBL" id="VOBQ01000014">
    <property type="protein sequence ID" value="TWO69770.1"/>
    <property type="molecule type" value="Genomic_DNA"/>
</dbReference>
<evidence type="ECO:0000256" key="1">
    <source>
        <dbReference type="SAM" id="Phobius"/>
    </source>
</evidence>
<evidence type="ECO:0000259" key="2">
    <source>
        <dbReference type="Pfam" id="PF05425"/>
    </source>
</evidence>
<keyword evidence="1" id="KW-0812">Transmembrane</keyword>
<reference evidence="3 4" key="1">
    <citation type="submission" date="2019-07" db="EMBL/GenBank/DDBJ databases">
        <title>Caenimonas sedimenti sp. nov., isolated from activated sludge.</title>
        <authorList>
            <person name="Xu J."/>
        </authorList>
    </citation>
    <scope>NUCLEOTIDE SEQUENCE [LARGE SCALE GENOMIC DNA]</scope>
    <source>
        <strain evidence="3 4">HX-9-20</strain>
    </source>
</reference>
<proteinExistence type="predicted"/>
<name>A0A562ZMH1_9BURK</name>
<keyword evidence="1" id="KW-0472">Membrane</keyword>
<dbReference type="OrthoDB" id="8419862at2"/>